<keyword evidence="2" id="KW-1185">Reference proteome</keyword>
<gene>
    <name evidence="1" type="ORF">GECvBN3_gp012c</name>
</gene>
<protein>
    <submittedName>
        <fullName evidence="1">Uncharacterized protein</fullName>
    </submittedName>
</protein>
<dbReference type="EMBL" id="MW006478">
    <property type="protein sequence ID" value="QPI14836.1"/>
    <property type="molecule type" value="Genomic_DNA"/>
</dbReference>
<evidence type="ECO:0000313" key="1">
    <source>
        <dbReference type="EMBL" id="QPI14836.1"/>
    </source>
</evidence>
<name>A0A7S9SRA1_9CAUD</name>
<proteinExistence type="predicted"/>
<accession>A0A7S9SRA1</accession>
<evidence type="ECO:0000313" key="2">
    <source>
        <dbReference type="Proteomes" id="UP000594446"/>
    </source>
</evidence>
<dbReference type="Proteomes" id="UP000594446">
    <property type="component" value="Segment"/>
</dbReference>
<organism evidence="1 2">
    <name type="scientific">Salmonella phage GEC_vB_N3</name>
    <dbReference type="NCBI Taxonomy" id="2777377"/>
    <lineage>
        <taxon>Viruses</taxon>
        <taxon>Duplodnaviria</taxon>
        <taxon>Heunggongvirae</taxon>
        <taxon>Uroviricota</taxon>
        <taxon>Caudoviricetes</taxon>
        <taxon>Demerecviridae</taxon>
        <taxon>Markadamsvirinae</taxon>
        <taxon>Epseptimavirus</taxon>
        <taxon>Epseptimavirus N3</taxon>
    </lineage>
</organism>
<sequence>MKKLLANLLGFMVFTRPFPLNLGERRTRCG</sequence>
<dbReference type="RefSeq" id="YP_011815767.1">
    <property type="nucleotide sequence ID" value="NC_103212.1"/>
</dbReference>
<reference evidence="1 2" key="1">
    <citation type="submission" date="2020-09" db="EMBL/GenBank/DDBJ databases">
        <authorList>
            <person name="Makalatia K."/>
            <person name="Wagemans J."/>
        </authorList>
    </citation>
    <scope>NUCLEOTIDE SEQUENCE [LARGE SCALE GENOMIC DNA]</scope>
</reference>
<dbReference type="GeneID" id="99978570"/>